<dbReference type="InterPro" id="IPR011004">
    <property type="entry name" value="Trimer_LpxA-like_sf"/>
</dbReference>
<gene>
    <name evidence="1" type="ORF">ERUC_LOCUS16853</name>
</gene>
<dbReference type="SUPFAM" id="SSF51161">
    <property type="entry name" value="Trimeric LpxA-like enzymes"/>
    <property type="match status" value="1"/>
</dbReference>
<dbReference type="EMBL" id="CAKOAT010152933">
    <property type="protein sequence ID" value="CAH8346217.1"/>
    <property type="molecule type" value="Genomic_DNA"/>
</dbReference>
<dbReference type="Proteomes" id="UP001642260">
    <property type="component" value="Unassembled WGS sequence"/>
</dbReference>
<dbReference type="Gene3D" id="2.160.10.10">
    <property type="entry name" value="Hexapeptide repeat proteins"/>
    <property type="match status" value="1"/>
</dbReference>
<dbReference type="PANTHER" id="PTHR13061:SF29">
    <property type="entry name" value="GAMMA CARBONIC ANHYDRASE-LIKE 1, MITOCHONDRIAL-RELATED"/>
    <property type="match status" value="1"/>
</dbReference>
<keyword evidence="2" id="KW-1185">Reference proteome</keyword>
<name>A0ABC8JZY8_ERUVS</name>
<dbReference type="InterPro" id="IPR050484">
    <property type="entry name" value="Transf_Hexapept/Carb_Anhydrase"/>
</dbReference>
<accession>A0ABC8JZY8</accession>
<evidence type="ECO:0000313" key="2">
    <source>
        <dbReference type="Proteomes" id="UP001642260"/>
    </source>
</evidence>
<reference evidence="1 2" key="1">
    <citation type="submission" date="2022-03" db="EMBL/GenBank/DDBJ databases">
        <authorList>
            <person name="Macdonald S."/>
            <person name="Ahmed S."/>
            <person name="Newling K."/>
        </authorList>
    </citation>
    <scope>NUCLEOTIDE SEQUENCE [LARGE SCALE GENOMIC DNA]</scope>
</reference>
<evidence type="ECO:0000313" key="1">
    <source>
        <dbReference type="EMBL" id="CAH8346217.1"/>
    </source>
</evidence>
<sequence length="149" mass="16697">MILGSQKRYRIGLTVIRPIKAQSATRSVPSEPLSTITFRLRKIHIRHYFATEAAVAINSEAPKPKPTVLPWQRQIIPLEQWLPKVAVDAYVAPNVVLAGSVTVWDGSSVWNSAVLRGDLNKITVGFCSNVQERCAVHAARPQQDYQQRR</sequence>
<protein>
    <submittedName>
        <fullName evidence="1">Uncharacterized protein</fullName>
    </submittedName>
</protein>
<organism evidence="1 2">
    <name type="scientific">Eruca vesicaria subsp. sativa</name>
    <name type="common">Garden rocket</name>
    <name type="synonym">Eruca sativa</name>
    <dbReference type="NCBI Taxonomy" id="29727"/>
    <lineage>
        <taxon>Eukaryota</taxon>
        <taxon>Viridiplantae</taxon>
        <taxon>Streptophyta</taxon>
        <taxon>Embryophyta</taxon>
        <taxon>Tracheophyta</taxon>
        <taxon>Spermatophyta</taxon>
        <taxon>Magnoliopsida</taxon>
        <taxon>eudicotyledons</taxon>
        <taxon>Gunneridae</taxon>
        <taxon>Pentapetalae</taxon>
        <taxon>rosids</taxon>
        <taxon>malvids</taxon>
        <taxon>Brassicales</taxon>
        <taxon>Brassicaceae</taxon>
        <taxon>Brassiceae</taxon>
        <taxon>Eruca</taxon>
    </lineage>
</organism>
<comment type="caution">
    <text evidence="1">The sequence shown here is derived from an EMBL/GenBank/DDBJ whole genome shotgun (WGS) entry which is preliminary data.</text>
</comment>
<dbReference type="PANTHER" id="PTHR13061">
    <property type="entry name" value="DYNACTIN SUBUNIT P25"/>
    <property type="match status" value="1"/>
</dbReference>
<proteinExistence type="predicted"/>
<dbReference type="AlphaFoldDB" id="A0ABC8JZY8"/>